<dbReference type="EMBL" id="JADGJH010000118">
    <property type="protein sequence ID" value="KAJ3137198.1"/>
    <property type="molecule type" value="Genomic_DNA"/>
</dbReference>
<accession>A0AAD5T8J9</accession>
<dbReference type="AlphaFoldDB" id="A0AAD5T8J9"/>
<reference evidence="2" key="1">
    <citation type="submission" date="2020-05" db="EMBL/GenBank/DDBJ databases">
        <title>Phylogenomic resolution of chytrid fungi.</title>
        <authorList>
            <person name="Stajich J.E."/>
            <person name="Amses K."/>
            <person name="Simmons R."/>
            <person name="Seto K."/>
            <person name="Myers J."/>
            <person name="Bonds A."/>
            <person name="Quandt C.A."/>
            <person name="Barry K."/>
            <person name="Liu P."/>
            <person name="Grigoriev I."/>
            <person name="Longcore J.E."/>
            <person name="James T.Y."/>
        </authorList>
    </citation>
    <scope>NUCLEOTIDE SEQUENCE</scope>
    <source>
        <strain evidence="2">JEL0513</strain>
    </source>
</reference>
<name>A0AAD5T8J9_9FUNG</name>
<evidence type="ECO:0000256" key="1">
    <source>
        <dbReference type="SAM" id="Coils"/>
    </source>
</evidence>
<comment type="caution">
    <text evidence="2">The sequence shown here is derived from an EMBL/GenBank/DDBJ whole genome shotgun (WGS) entry which is preliminary data.</text>
</comment>
<gene>
    <name evidence="2" type="ORF">HK100_000879</name>
</gene>
<sequence>TLAKLKITLEETILQKNAEIEETIAKFDAIVAEKDGLLDDSRTKISNLSQNLAATKESELNFSFKLNDTVQEFESFRRHHVAKLSDHEQVIQAHVSATELLKQQFNTTLSQKNAAIAALDDQSRTLQQTETNVENLKSTLTETHQTLEHTKKVSEDEVVQKNFEIKELEVKIQDTISTKDTAIAVLHKQVDELGHNLEQSRDSEYSLTIDTK</sequence>
<evidence type="ECO:0000313" key="2">
    <source>
        <dbReference type="EMBL" id="KAJ3137198.1"/>
    </source>
</evidence>
<keyword evidence="1" id="KW-0175">Coiled coil</keyword>
<protein>
    <submittedName>
        <fullName evidence="2">Uncharacterized protein</fullName>
    </submittedName>
</protein>
<evidence type="ECO:0000313" key="3">
    <source>
        <dbReference type="Proteomes" id="UP001211907"/>
    </source>
</evidence>
<proteinExistence type="predicted"/>
<feature type="coiled-coil region" evidence="1">
    <location>
        <begin position="119"/>
        <end position="146"/>
    </location>
</feature>
<feature type="non-terminal residue" evidence="2">
    <location>
        <position position="212"/>
    </location>
</feature>
<organism evidence="2 3">
    <name type="scientific">Physocladia obscura</name>
    <dbReference type="NCBI Taxonomy" id="109957"/>
    <lineage>
        <taxon>Eukaryota</taxon>
        <taxon>Fungi</taxon>
        <taxon>Fungi incertae sedis</taxon>
        <taxon>Chytridiomycota</taxon>
        <taxon>Chytridiomycota incertae sedis</taxon>
        <taxon>Chytridiomycetes</taxon>
        <taxon>Chytridiales</taxon>
        <taxon>Chytriomycetaceae</taxon>
        <taxon>Physocladia</taxon>
    </lineage>
</organism>
<dbReference type="Proteomes" id="UP001211907">
    <property type="component" value="Unassembled WGS sequence"/>
</dbReference>
<keyword evidence="3" id="KW-1185">Reference proteome</keyword>